<organism evidence="1 2">
    <name type="scientific">Carnobacterium divergens</name>
    <name type="common">Lactobacillus divergens</name>
    <dbReference type="NCBI Taxonomy" id="2748"/>
    <lineage>
        <taxon>Bacteria</taxon>
        <taxon>Bacillati</taxon>
        <taxon>Bacillota</taxon>
        <taxon>Bacilli</taxon>
        <taxon>Lactobacillales</taxon>
        <taxon>Carnobacteriaceae</taxon>
        <taxon>Carnobacterium</taxon>
    </lineage>
</organism>
<comment type="caution">
    <text evidence="1">The sequence shown here is derived from an EMBL/GenBank/DDBJ whole genome shotgun (WGS) entry which is preliminary data.</text>
</comment>
<accession>A0A2R8A147</accession>
<evidence type="ECO:0000313" key="1">
    <source>
        <dbReference type="EMBL" id="TFJ30513.1"/>
    </source>
</evidence>
<proteinExistence type="predicted"/>
<gene>
    <name evidence="1" type="ORF">CKN69_00980</name>
</gene>
<name>A0A2R8A147_CARDV</name>
<dbReference type="AlphaFoldDB" id="A0A2R8A147"/>
<evidence type="ECO:0000313" key="2">
    <source>
        <dbReference type="Proteomes" id="UP000297938"/>
    </source>
</evidence>
<reference evidence="1 2" key="1">
    <citation type="journal article" date="2018" name="Int. J. Food Microbiol.">
        <title>Growth of Carnobacterium spp. isolated from chilled vacuum-packaged meat under relevant acidic conditions.</title>
        <authorList>
            <person name="Zhang P."/>
            <person name="Badoni M."/>
            <person name="Ganzle M."/>
            <person name="Yang X."/>
        </authorList>
    </citation>
    <scope>NUCLEOTIDE SEQUENCE [LARGE SCALE GENOMIC DNA]</scope>
    <source>
        <strain evidence="1 2">B2</strain>
    </source>
</reference>
<dbReference type="Proteomes" id="UP000297938">
    <property type="component" value="Unassembled WGS sequence"/>
</dbReference>
<protein>
    <submittedName>
        <fullName evidence="1">Uncharacterized protein</fullName>
    </submittedName>
</protein>
<dbReference type="EMBL" id="NRPP01000002">
    <property type="protein sequence ID" value="TFJ30513.1"/>
    <property type="molecule type" value="Genomic_DNA"/>
</dbReference>
<sequence length="143" mass="16750">MAMNFNVEVDLVPVTINGETFNFDATEENLIKFFDFEKDVRERGKKLKNEFKKVQDNEFNDSEYKKVFDLAIKDLAINYNFLFGEGSFDRLYKVVPSFSKLIDLLAPVCEGIASEVKNIQKKRNKEMEKKEAKYLIDKKKSKK</sequence>
<dbReference type="RefSeq" id="WP_109841881.1">
    <property type="nucleotide sequence ID" value="NZ_CBCPJX010000005.1"/>
</dbReference>